<evidence type="ECO:0000256" key="3">
    <source>
        <dbReference type="SAM" id="Phobius"/>
    </source>
</evidence>
<evidence type="ECO:0000313" key="4">
    <source>
        <dbReference type="EMBL" id="QPJ61273.1"/>
    </source>
</evidence>
<dbReference type="KEGG" id="nli:G3M70_04970"/>
<accession>A0A7T0BUQ8</accession>
<feature type="compositionally biased region" description="Polar residues" evidence="2">
    <location>
        <begin position="78"/>
        <end position="95"/>
    </location>
</feature>
<keyword evidence="3" id="KW-0812">Transmembrane</keyword>
<keyword evidence="3" id="KW-0472">Membrane</keyword>
<dbReference type="Proteomes" id="UP000594688">
    <property type="component" value="Chromosome"/>
</dbReference>
<feature type="region of interest" description="Disordered" evidence="2">
    <location>
        <begin position="75"/>
        <end position="116"/>
    </location>
</feature>
<organism evidence="4 5">
    <name type="scientific">Candidatus Nitronauta litoralis</name>
    <dbReference type="NCBI Taxonomy" id="2705533"/>
    <lineage>
        <taxon>Bacteria</taxon>
        <taxon>Pseudomonadati</taxon>
        <taxon>Nitrospinota/Tectimicrobiota group</taxon>
        <taxon>Nitrospinota</taxon>
        <taxon>Nitrospinia</taxon>
        <taxon>Nitrospinales</taxon>
        <taxon>Nitrospinaceae</taxon>
        <taxon>Candidatus Nitronauta</taxon>
    </lineage>
</organism>
<gene>
    <name evidence="4" type="ORF">G3M70_04970</name>
</gene>
<evidence type="ECO:0000256" key="1">
    <source>
        <dbReference type="SAM" id="Coils"/>
    </source>
</evidence>
<name>A0A7T0BUQ8_9BACT</name>
<feature type="transmembrane region" description="Helical" evidence="3">
    <location>
        <begin position="48"/>
        <end position="70"/>
    </location>
</feature>
<reference evidence="4 5" key="1">
    <citation type="submission" date="2020-02" db="EMBL/GenBank/DDBJ databases">
        <title>Genomic and physiological characterization of two novel Nitrospinaceae genera.</title>
        <authorList>
            <person name="Mueller A.J."/>
            <person name="Jung M.-Y."/>
            <person name="Strachan C.R."/>
            <person name="Herbold C.W."/>
            <person name="Kirkegaard R.H."/>
            <person name="Daims H."/>
        </authorList>
    </citation>
    <scope>NUCLEOTIDE SEQUENCE [LARGE SCALE GENOMIC DNA]</scope>
    <source>
        <strain evidence="4">EB</strain>
    </source>
</reference>
<keyword evidence="1" id="KW-0175">Coiled coil</keyword>
<feature type="compositionally biased region" description="Low complexity" evidence="2">
    <location>
        <begin position="97"/>
        <end position="109"/>
    </location>
</feature>
<evidence type="ECO:0000256" key="2">
    <source>
        <dbReference type="SAM" id="MobiDB-lite"/>
    </source>
</evidence>
<dbReference type="EMBL" id="CP048685">
    <property type="protein sequence ID" value="QPJ61273.1"/>
    <property type="molecule type" value="Genomic_DNA"/>
</dbReference>
<protein>
    <submittedName>
        <fullName evidence="4">Uncharacterized protein</fullName>
    </submittedName>
</protein>
<feature type="coiled-coil region" evidence="1">
    <location>
        <begin position="1"/>
        <end position="28"/>
    </location>
</feature>
<evidence type="ECO:0000313" key="5">
    <source>
        <dbReference type="Proteomes" id="UP000594688"/>
    </source>
</evidence>
<sequence>MSTILKSLRKLEEEKKSHDKKLNLKEMMIREDARPPVRNEVAGDSRNWWTGLGLLLAGFAVAGFMAFLLWPKEKSRDNPQVSKPNPAQALTTPDEPSSPLGGVPLSSIPDFTQRPPREDEGVIEEFFIEEEPPPAIDEPFDIESNEPVMENVIPPVTETIEKPEPVVNAEPEANDEIVTALEKVPTQTRTTMEPTPSIPEIIPLESGESIEGLKLKGIIFYGEDNPENYLLFSYPGMSIHRLQVGQSIAEAKLVEIHPGLAVFEYEGRQIKLKVGS</sequence>
<dbReference type="AlphaFoldDB" id="A0A7T0BUQ8"/>
<keyword evidence="3" id="KW-1133">Transmembrane helix</keyword>
<proteinExistence type="predicted"/>